<keyword evidence="4" id="KW-1185">Reference proteome</keyword>
<proteinExistence type="predicted"/>
<protein>
    <recommendedName>
        <fullName evidence="5">Cardiolipin synthase N-terminal domain-containing protein</fullName>
    </recommendedName>
</protein>
<dbReference type="OrthoDB" id="47210at2759"/>
<feature type="region of interest" description="Disordered" evidence="1">
    <location>
        <begin position="112"/>
        <end position="142"/>
    </location>
</feature>
<dbReference type="PANTHER" id="PTHR36009:SF3">
    <property type="entry name" value="TRANSMEMBRANE PROTEIN"/>
    <property type="match status" value="1"/>
</dbReference>
<feature type="transmembrane region" description="Helical" evidence="2">
    <location>
        <begin position="227"/>
        <end position="248"/>
    </location>
</feature>
<name>A0A834GU29_RHOSS</name>
<feature type="transmembrane region" description="Helical" evidence="2">
    <location>
        <begin position="195"/>
        <end position="215"/>
    </location>
</feature>
<comment type="caution">
    <text evidence="3">The sequence shown here is derived from an EMBL/GenBank/DDBJ whole genome shotgun (WGS) entry which is preliminary data.</text>
</comment>
<feature type="transmembrane region" description="Helical" evidence="2">
    <location>
        <begin position="268"/>
        <end position="288"/>
    </location>
</feature>
<feature type="transmembrane region" description="Helical" evidence="2">
    <location>
        <begin position="309"/>
        <end position="329"/>
    </location>
</feature>
<evidence type="ECO:0000256" key="2">
    <source>
        <dbReference type="SAM" id="Phobius"/>
    </source>
</evidence>
<reference evidence="3" key="1">
    <citation type="submission" date="2019-11" db="EMBL/GenBank/DDBJ databases">
        <authorList>
            <person name="Liu Y."/>
            <person name="Hou J."/>
            <person name="Li T.-Q."/>
            <person name="Guan C.-H."/>
            <person name="Wu X."/>
            <person name="Wu H.-Z."/>
            <person name="Ling F."/>
            <person name="Zhang R."/>
            <person name="Shi X.-G."/>
            <person name="Ren J.-P."/>
            <person name="Chen E.-F."/>
            <person name="Sun J.-M."/>
        </authorList>
    </citation>
    <scope>NUCLEOTIDE SEQUENCE</scope>
    <source>
        <strain evidence="3">Adult_tree_wgs_1</strain>
        <tissue evidence="3">Leaves</tissue>
    </source>
</reference>
<keyword evidence="2" id="KW-0812">Transmembrane</keyword>
<sequence>MITKKKKRTVNWGGDSDNTGKEREMHTLHLYPLGVYFYSHSRKKKMLANTSLISCNFSFPLKTSTEVRIPTQNPNSKTSIPSRFLGLDSQRITISNFHKKGVLQTCRSSINTENSQDPVVDKEASSESEVVGNGSSNPGEEGGDWTTSFLLFLLWAGLMYYIFNLTPNQTPSRDEYFLRKLLNLKGDDGFRMNEVLVSLWYIMGLWPLAYSMLLLPTARSSKSKIPVWPFLILSCFGGAYALLPYFVLWRPPPPPIEETELSRWPLNFLESKLTAGVSLAAGLGLIIYAGLANTEDWKEFFQYFRESKFIHATCIDFTLLSTFAPFWVYNDMTARKWYDKGSWLVPVSLIPFLGPSLYLLLRPSLASAPVSLSPTSSEENYGCGCTKRQVYALFLSLGKSEEMIWILGKFSSKRIPE</sequence>
<organism evidence="3 4">
    <name type="scientific">Rhododendron simsii</name>
    <name type="common">Sims's rhododendron</name>
    <dbReference type="NCBI Taxonomy" id="118357"/>
    <lineage>
        <taxon>Eukaryota</taxon>
        <taxon>Viridiplantae</taxon>
        <taxon>Streptophyta</taxon>
        <taxon>Embryophyta</taxon>
        <taxon>Tracheophyta</taxon>
        <taxon>Spermatophyta</taxon>
        <taxon>Magnoliopsida</taxon>
        <taxon>eudicotyledons</taxon>
        <taxon>Gunneridae</taxon>
        <taxon>Pentapetalae</taxon>
        <taxon>asterids</taxon>
        <taxon>Ericales</taxon>
        <taxon>Ericaceae</taxon>
        <taxon>Ericoideae</taxon>
        <taxon>Rhodoreae</taxon>
        <taxon>Rhododendron</taxon>
    </lineage>
</organism>
<evidence type="ECO:0000313" key="3">
    <source>
        <dbReference type="EMBL" id="KAF7141933.1"/>
    </source>
</evidence>
<gene>
    <name evidence="3" type="ORF">RHSIM_Rhsim06G0178100</name>
</gene>
<feature type="compositionally biased region" description="Low complexity" evidence="1">
    <location>
        <begin position="127"/>
        <end position="139"/>
    </location>
</feature>
<feature type="transmembrane region" description="Helical" evidence="2">
    <location>
        <begin position="341"/>
        <end position="361"/>
    </location>
</feature>
<evidence type="ECO:0000256" key="1">
    <source>
        <dbReference type="SAM" id="MobiDB-lite"/>
    </source>
</evidence>
<dbReference type="Proteomes" id="UP000626092">
    <property type="component" value="Unassembled WGS sequence"/>
</dbReference>
<evidence type="ECO:0000313" key="4">
    <source>
        <dbReference type="Proteomes" id="UP000626092"/>
    </source>
</evidence>
<dbReference type="EMBL" id="WJXA01000006">
    <property type="protein sequence ID" value="KAF7141933.1"/>
    <property type="molecule type" value="Genomic_DNA"/>
</dbReference>
<accession>A0A834GU29</accession>
<dbReference type="PANTHER" id="PTHR36009">
    <property type="match status" value="1"/>
</dbReference>
<dbReference type="AlphaFoldDB" id="A0A834GU29"/>
<keyword evidence="2" id="KW-1133">Transmembrane helix</keyword>
<keyword evidence="2" id="KW-0472">Membrane</keyword>
<feature type="transmembrane region" description="Helical" evidence="2">
    <location>
        <begin position="145"/>
        <end position="163"/>
    </location>
</feature>
<evidence type="ECO:0008006" key="5">
    <source>
        <dbReference type="Google" id="ProtNLM"/>
    </source>
</evidence>